<keyword evidence="2" id="KW-1185">Reference proteome</keyword>
<sequence>MKELAKESWNYTLSETESGELIFRVVSGSVGLYDIKVRLTADEISHYKKQGKSYLATLANDIRTHESRFASRKIAD</sequence>
<protein>
    <submittedName>
        <fullName evidence="1">Uncharacterized protein</fullName>
    </submittedName>
</protein>
<evidence type="ECO:0000313" key="1">
    <source>
        <dbReference type="EMBL" id="MBD2752782.1"/>
    </source>
</evidence>
<name>A0A927GCI0_9BACT</name>
<accession>A0A927GCI0</accession>
<dbReference type="Proteomes" id="UP000653797">
    <property type="component" value="Unassembled WGS sequence"/>
</dbReference>
<dbReference type="EMBL" id="JACXAA010000002">
    <property type="protein sequence ID" value="MBD2752782.1"/>
    <property type="molecule type" value="Genomic_DNA"/>
</dbReference>
<dbReference type="RefSeq" id="WP_191038403.1">
    <property type="nucleotide sequence ID" value="NZ_JACXAA010000002.1"/>
</dbReference>
<reference evidence="1" key="1">
    <citation type="submission" date="2020-09" db="EMBL/GenBank/DDBJ databases">
        <authorList>
            <person name="Kim M.K."/>
        </authorList>
    </citation>
    <scope>NUCLEOTIDE SEQUENCE</scope>
    <source>
        <strain evidence="1">BT704</strain>
    </source>
</reference>
<evidence type="ECO:0000313" key="2">
    <source>
        <dbReference type="Proteomes" id="UP000653797"/>
    </source>
</evidence>
<proteinExistence type="predicted"/>
<comment type="caution">
    <text evidence="1">The sequence shown here is derived from an EMBL/GenBank/DDBJ whole genome shotgun (WGS) entry which is preliminary data.</text>
</comment>
<gene>
    <name evidence="1" type="ORF">IC230_07775</name>
</gene>
<organism evidence="1 2">
    <name type="scientific">Spirosoma validum</name>
    <dbReference type="NCBI Taxonomy" id="2771355"/>
    <lineage>
        <taxon>Bacteria</taxon>
        <taxon>Pseudomonadati</taxon>
        <taxon>Bacteroidota</taxon>
        <taxon>Cytophagia</taxon>
        <taxon>Cytophagales</taxon>
        <taxon>Cytophagaceae</taxon>
        <taxon>Spirosoma</taxon>
    </lineage>
</organism>
<dbReference type="AlphaFoldDB" id="A0A927GCI0"/>